<evidence type="ECO:0000256" key="29">
    <source>
        <dbReference type="ARBA" id="ARBA00041650"/>
    </source>
</evidence>
<feature type="binding site" evidence="42">
    <location>
        <position position="442"/>
    </location>
    <ligand>
        <name>Ca(2+)</name>
        <dbReference type="ChEBI" id="CHEBI:29108"/>
    </ligand>
</feature>
<dbReference type="Pfam" id="PF00868">
    <property type="entry name" value="Transglut_N"/>
    <property type="match status" value="1"/>
</dbReference>
<evidence type="ECO:0000313" key="45">
    <source>
        <dbReference type="Proteomes" id="UP000265120"/>
    </source>
</evidence>
<comment type="cofactor">
    <cofactor evidence="42">
        <name>Ca(2+)</name>
        <dbReference type="ChEBI" id="CHEBI:29108"/>
    </cofactor>
    <text evidence="42">Binds 1 Ca(2+) ion per subunit.</text>
</comment>
<evidence type="ECO:0000256" key="18">
    <source>
        <dbReference type="ARBA" id="ARBA00022837"/>
    </source>
</evidence>
<dbReference type="FunFam" id="3.90.260.10:FF:000001">
    <property type="entry name" value="Protein-glutamine gamma-glutamyltransferase 2"/>
    <property type="match status" value="1"/>
</dbReference>
<keyword evidence="14" id="KW-0808">Transferase</keyword>
<dbReference type="Gene3D" id="3.90.260.10">
    <property type="entry name" value="Transglutaminase-like"/>
    <property type="match status" value="1"/>
</dbReference>
<evidence type="ECO:0000256" key="34">
    <source>
        <dbReference type="ARBA" id="ARBA00042912"/>
    </source>
</evidence>
<evidence type="ECO:0000256" key="8">
    <source>
        <dbReference type="ARBA" id="ARBA00022454"/>
    </source>
</evidence>
<dbReference type="GO" id="GO:0008233">
    <property type="term" value="F:peptidase activity"/>
    <property type="evidence" value="ECO:0007669"/>
    <property type="project" value="UniProtKB-KW"/>
</dbReference>
<keyword evidence="11" id="KW-0964">Secreted</keyword>
<evidence type="ECO:0000256" key="24">
    <source>
        <dbReference type="ARBA" id="ARBA00024222"/>
    </source>
</evidence>
<feature type="binding site" evidence="42">
    <location>
        <position position="447"/>
    </location>
    <ligand>
        <name>Ca(2+)</name>
        <dbReference type="ChEBI" id="CHEBI:29108"/>
    </ligand>
</feature>
<evidence type="ECO:0000256" key="35">
    <source>
        <dbReference type="ARBA" id="ARBA00043104"/>
    </source>
</evidence>
<sequence length="681" mass="76188">MAFVRCDLNIENNNRSHHTELNGVERLIVRRGQTFTIILYLKPDSPEFRIGRTKLTLIAETGPSPRRQSDTKVSFSVGDSTVDTEWSASAITDPSGNTVSVCINSSPDSPIGLYSLTLTQGKQETNLGQFVLLFNAWCSNDAVYMRNEKKRQEYVLAQTGQVYRGTHKRIRGKPWNFAQFEPGILDICLKILDENPKFLSNADKDYFSLISLSSIWTWTLSQLPREINSNDDNGVLVGNWGEISDDGVHPGEWIGSEDILRQWAESGPVRYGQCWVFAAVACTVSRALGIPCRVVTNFGSAHDVDANLLIEFVFNTDGELISDDSIWNFHVWVESWMTRPDLGIKYDGWQISDPTPQETSNGVFCCGPASLTATKEGELTTVYDTPFVFAEVNADVVTKLQLSTGKILTVRESTSSVGRSISTKAVGSDERRDITHKYKYPEGSKKERQVYEKAQHHNKLQQRGEKPGLNLKIKLIDNMVMGSDFDVYALLKNNSMESKTCNVKIFAKAVQYNGKRGKPCGYASGKLEVPPGEERRLPLRLMYDTYGPVITSDLMIQVSSITFDESSNYHRAEKTIVLDEPEVEIKLMGRARVNKPVTAELRIKNTLPEPLKNCSFTVGGRRLACRRSSSVMYVLSVHIQSEAKGRVVFRPTIAGPTVLTVKFNSNKLRNIKGSVKVDVTY</sequence>
<dbReference type="InterPro" id="IPR014756">
    <property type="entry name" value="Ig_E-set"/>
</dbReference>
<dbReference type="Proteomes" id="UP000265120">
    <property type="component" value="Chromosome 10"/>
</dbReference>
<evidence type="ECO:0000256" key="9">
    <source>
        <dbReference type="ARBA" id="ARBA00022475"/>
    </source>
</evidence>
<comment type="catalytic activity">
    <reaction evidence="25">
        <text>L-glutaminyl-[protein] + serotonin = 5-serotonyl-L-glutamyl-[protein] + NH4(+)</text>
        <dbReference type="Rhea" id="RHEA:66552"/>
        <dbReference type="Rhea" id="RHEA-COMP:10207"/>
        <dbReference type="Rhea" id="RHEA-COMP:17052"/>
        <dbReference type="ChEBI" id="CHEBI:28938"/>
        <dbReference type="ChEBI" id="CHEBI:30011"/>
        <dbReference type="ChEBI" id="CHEBI:167174"/>
        <dbReference type="ChEBI" id="CHEBI:350546"/>
    </reaction>
    <physiologicalReaction direction="left-to-right" evidence="25">
        <dbReference type="Rhea" id="RHEA:66553"/>
    </physiologicalReaction>
</comment>
<evidence type="ECO:0000256" key="2">
    <source>
        <dbReference type="ARBA" id="ARBA00004173"/>
    </source>
</evidence>
<evidence type="ECO:0000256" key="42">
    <source>
        <dbReference type="PIRSR" id="PIRSR000459-2"/>
    </source>
</evidence>
<dbReference type="GO" id="GO:0005525">
    <property type="term" value="F:GTP binding"/>
    <property type="evidence" value="ECO:0007669"/>
    <property type="project" value="UniProtKB-KW"/>
</dbReference>
<dbReference type="GO" id="GO:0005739">
    <property type="term" value="C:mitochondrion"/>
    <property type="evidence" value="ECO:0007669"/>
    <property type="project" value="UniProtKB-SubCell"/>
</dbReference>
<dbReference type="Pfam" id="PF01841">
    <property type="entry name" value="Transglut_core"/>
    <property type="match status" value="1"/>
</dbReference>
<evidence type="ECO:0000256" key="23">
    <source>
        <dbReference type="ARBA" id="ARBA00023315"/>
    </source>
</evidence>
<evidence type="ECO:0000256" key="37">
    <source>
        <dbReference type="ARBA" id="ARBA00047868"/>
    </source>
</evidence>
<evidence type="ECO:0000256" key="22">
    <source>
        <dbReference type="ARBA" id="ARBA00023242"/>
    </source>
</evidence>
<proteinExistence type="inferred from homology"/>
<evidence type="ECO:0000256" key="7">
    <source>
        <dbReference type="ARBA" id="ARBA00005968"/>
    </source>
</evidence>
<dbReference type="PANTHER" id="PTHR11590">
    <property type="entry name" value="PROTEIN-GLUTAMINE GAMMA-GLUTAMYLTRANSFERASE"/>
    <property type="match status" value="1"/>
</dbReference>
<comment type="catalytic activity">
    <reaction evidence="37">
        <text>L-glutaminyl-[protein] + H2O = L-glutamyl-[protein] + NH4(+)</text>
        <dbReference type="Rhea" id="RHEA:16441"/>
        <dbReference type="Rhea" id="RHEA-COMP:10207"/>
        <dbReference type="Rhea" id="RHEA-COMP:10208"/>
        <dbReference type="ChEBI" id="CHEBI:15377"/>
        <dbReference type="ChEBI" id="CHEBI:28938"/>
        <dbReference type="ChEBI" id="CHEBI:29973"/>
        <dbReference type="ChEBI" id="CHEBI:30011"/>
        <dbReference type="EC" id="3.5.1.44"/>
    </reaction>
    <physiologicalReaction direction="left-to-right" evidence="37">
        <dbReference type="Rhea" id="RHEA:16442"/>
    </physiologicalReaction>
</comment>
<comment type="catalytic activity">
    <reaction evidence="26">
        <text>L-glutaminyl-[protein] + L-lysyl-[protein] = [protein]-L-lysyl-N(6)-5-L-glutamyl-[protein] + NH4(+)</text>
        <dbReference type="Rhea" id="RHEA:54816"/>
        <dbReference type="Rhea" id="RHEA-COMP:9752"/>
        <dbReference type="Rhea" id="RHEA-COMP:10207"/>
        <dbReference type="Rhea" id="RHEA-COMP:14005"/>
        <dbReference type="ChEBI" id="CHEBI:28938"/>
        <dbReference type="ChEBI" id="CHEBI:29969"/>
        <dbReference type="ChEBI" id="CHEBI:30011"/>
        <dbReference type="ChEBI" id="CHEBI:138370"/>
        <dbReference type="EC" id="2.3.2.13"/>
    </reaction>
    <physiologicalReaction direction="left-to-right" evidence="26">
        <dbReference type="Rhea" id="RHEA:54817"/>
    </physiologicalReaction>
</comment>
<dbReference type="SUPFAM" id="SSF54001">
    <property type="entry name" value="Cysteine proteinases"/>
    <property type="match status" value="1"/>
</dbReference>
<dbReference type="InterPro" id="IPR008958">
    <property type="entry name" value="Transglutaminase_C"/>
</dbReference>
<comment type="similarity">
    <text evidence="7">Belongs to the transglutaminase superfamily. Transglutaminase family.</text>
</comment>
<dbReference type="GO" id="GO:0050568">
    <property type="term" value="F:protein-glutamine glutaminase activity"/>
    <property type="evidence" value="ECO:0007669"/>
    <property type="project" value="UniProtKB-EC"/>
</dbReference>
<keyword evidence="16" id="KW-0547">Nucleotide-binding</keyword>
<dbReference type="AlphaFoldDB" id="A0A3P8WV06"/>
<organism evidence="44 45">
    <name type="scientific">Cynoglossus semilaevis</name>
    <name type="common">Tongue sole</name>
    <dbReference type="NCBI Taxonomy" id="244447"/>
    <lineage>
        <taxon>Eukaryota</taxon>
        <taxon>Metazoa</taxon>
        <taxon>Chordata</taxon>
        <taxon>Craniata</taxon>
        <taxon>Vertebrata</taxon>
        <taxon>Euteleostomi</taxon>
        <taxon>Actinopterygii</taxon>
        <taxon>Neopterygii</taxon>
        <taxon>Teleostei</taxon>
        <taxon>Neoteleostei</taxon>
        <taxon>Acanthomorphata</taxon>
        <taxon>Carangaria</taxon>
        <taxon>Pleuronectiformes</taxon>
        <taxon>Pleuronectoidei</taxon>
        <taxon>Cynoglossidae</taxon>
        <taxon>Cynoglossinae</taxon>
        <taxon>Cynoglossus</taxon>
    </lineage>
</organism>
<evidence type="ECO:0000259" key="43">
    <source>
        <dbReference type="SMART" id="SM00460"/>
    </source>
</evidence>
<evidence type="ECO:0000256" key="31">
    <source>
        <dbReference type="ARBA" id="ARBA00042099"/>
    </source>
</evidence>
<keyword evidence="17" id="KW-0378">Hydrolase</keyword>
<dbReference type="InterPro" id="IPR013783">
    <property type="entry name" value="Ig-like_fold"/>
</dbReference>
<evidence type="ECO:0000256" key="11">
    <source>
        <dbReference type="ARBA" id="ARBA00022525"/>
    </source>
</evidence>
<evidence type="ECO:0000256" key="25">
    <source>
        <dbReference type="ARBA" id="ARBA00036377"/>
    </source>
</evidence>
<evidence type="ECO:0000256" key="39">
    <source>
        <dbReference type="ARBA" id="ARBA00048230"/>
    </source>
</evidence>
<dbReference type="EC" id="3.5.1.44" evidence="27"/>
<evidence type="ECO:0000256" key="1">
    <source>
        <dbReference type="ARBA" id="ARBA00004123"/>
    </source>
</evidence>
<evidence type="ECO:0000256" key="27">
    <source>
        <dbReference type="ARBA" id="ARBA00039019"/>
    </source>
</evidence>
<dbReference type="InterPro" id="IPR050779">
    <property type="entry name" value="Transglutaminase"/>
</dbReference>
<dbReference type="GeneTree" id="ENSGT01050000244866"/>
<dbReference type="STRING" id="244447.ENSCSEP00000030609"/>
<accession>A0A3P8WV06</accession>
<dbReference type="InterPro" id="IPR001102">
    <property type="entry name" value="Transglutaminase_N"/>
</dbReference>
<dbReference type="SUPFAM" id="SSF49309">
    <property type="entry name" value="Transglutaminase, two C-terminal domains"/>
    <property type="match status" value="2"/>
</dbReference>
<keyword evidence="15 42" id="KW-0479">Metal-binding</keyword>
<dbReference type="GO" id="GO:0005829">
    <property type="term" value="C:cytosol"/>
    <property type="evidence" value="ECO:0007669"/>
    <property type="project" value="UniProtKB-SubCell"/>
</dbReference>
<dbReference type="InterPro" id="IPR038765">
    <property type="entry name" value="Papain-like_cys_pep_sf"/>
</dbReference>
<dbReference type="InterPro" id="IPR013808">
    <property type="entry name" value="Transglutaminase_AS"/>
</dbReference>
<dbReference type="EC" id="2.3.2.13" evidence="24"/>
<dbReference type="GO" id="GO:0046872">
    <property type="term" value="F:metal ion binding"/>
    <property type="evidence" value="ECO:0007669"/>
    <property type="project" value="UniProtKB-KW"/>
</dbReference>
<feature type="domain" description="Transglutaminase-like" evidence="43">
    <location>
        <begin position="266"/>
        <end position="356"/>
    </location>
</feature>
<evidence type="ECO:0000256" key="3">
    <source>
        <dbReference type="ARBA" id="ARBA00004236"/>
    </source>
</evidence>
<dbReference type="PIRSF" id="PIRSF000459">
    <property type="entry name" value="TGM_EBP42"/>
    <property type="match status" value="1"/>
</dbReference>
<keyword evidence="18 42" id="KW-0106">Calcium</keyword>
<dbReference type="InterPro" id="IPR036238">
    <property type="entry name" value="Transglutaminase_C_sf"/>
</dbReference>
<dbReference type="SUPFAM" id="SSF81296">
    <property type="entry name" value="E set domains"/>
    <property type="match status" value="1"/>
</dbReference>
<feature type="binding site" evidence="42">
    <location>
        <position position="395"/>
    </location>
    <ligand>
        <name>Ca(2+)</name>
        <dbReference type="ChEBI" id="CHEBI:29108"/>
    </ligand>
</feature>
<evidence type="ECO:0000256" key="5">
    <source>
        <dbReference type="ARBA" id="ARBA00004498"/>
    </source>
</evidence>
<dbReference type="InterPro" id="IPR002931">
    <property type="entry name" value="Transglutaminase-like"/>
</dbReference>
<keyword evidence="8" id="KW-0158">Chromosome</keyword>
<dbReference type="GO" id="GO:0007399">
    <property type="term" value="P:nervous system development"/>
    <property type="evidence" value="ECO:0007669"/>
    <property type="project" value="UniProtKB-ARBA"/>
</dbReference>
<keyword evidence="45" id="KW-1185">Reference proteome</keyword>
<evidence type="ECO:0000256" key="32">
    <source>
        <dbReference type="ARBA" id="ARBA00042105"/>
    </source>
</evidence>
<keyword evidence="12" id="KW-0272">Extracellular matrix</keyword>
<dbReference type="PANTHER" id="PTHR11590:SF6">
    <property type="entry name" value="PROTEIN-GLUTAMINE GAMMA-GLUTAMYLTRANSFERASE 2"/>
    <property type="match status" value="1"/>
</dbReference>
<dbReference type="GO" id="GO:0005694">
    <property type="term" value="C:chromosome"/>
    <property type="evidence" value="ECO:0007669"/>
    <property type="project" value="UniProtKB-SubCell"/>
</dbReference>
<keyword evidence="19" id="KW-0496">Mitochondrion</keyword>
<evidence type="ECO:0000256" key="4">
    <source>
        <dbReference type="ARBA" id="ARBA00004286"/>
    </source>
</evidence>
<keyword evidence="9" id="KW-1003">Cell membrane</keyword>
<evidence type="ECO:0000256" key="20">
    <source>
        <dbReference type="ARBA" id="ARBA00023134"/>
    </source>
</evidence>
<dbReference type="InterPro" id="IPR023608">
    <property type="entry name" value="Transglutaminase_animal"/>
</dbReference>
<evidence type="ECO:0000256" key="28">
    <source>
        <dbReference type="ARBA" id="ARBA00040561"/>
    </source>
</evidence>
<evidence type="ECO:0000256" key="40">
    <source>
        <dbReference type="ARBA" id="ARBA00048365"/>
    </source>
</evidence>
<dbReference type="Gene3D" id="2.60.40.10">
    <property type="entry name" value="Immunoglobulins"/>
    <property type="match status" value="3"/>
</dbReference>
<feature type="active site" evidence="41">
    <location>
        <position position="353"/>
    </location>
</feature>
<comment type="catalytic activity">
    <reaction evidence="39">
        <text>L-glutaminyl-[protein] + (R)-noradrenaline = 5-(R)-noradrenalinyl-L-glutamyl-[protein] + NH4(+)</text>
        <dbReference type="Rhea" id="RHEA:66560"/>
        <dbReference type="Rhea" id="RHEA-COMP:10207"/>
        <dbReference type="Rhea" id="RHEA-COMP:17054"/>
        <dbReference type="ChEBI" id="CHEBI:28938"/>
        <dbReference type="ChEBI" id="CHEBI:30011"/>
        <dbReference type="ChEBI" id="CHEBI:72587"/>
        <dbReference type="ChEBI" id="CHEBI:167178"/>
    </reaction>
    <physiologicalReaction direction="left-to-right" evidence="39">
        <dbReference type="Rhea" id="RHEA:66561"/>
    </physiologicalReaction>
</comment>
<dbReference type="FunFam" id="2.60.40.10:FF:000090">
    <property type="entry name" value="Protein-glutamine gamma-glutamyltransferase 2"/>
    <property type="match status" value="1"/>
</dbReference>
<dbReference type="InParanoid" id="A0A3P8WV06"/>
<evidence type="ECO:0000256" key="41">
    <source>
        <dbReference type="PIRSR" id="PIRSR000459-1"/>
    </source>
</evidence>
<evidence type="ECO:0000256" key="21">
    <source>
        <dbReference type="ARBA" id="ARBA00023136"/>
    </source>
</evidence>
<comment type="catalytic activity">
    <reaction evidence="38">
        <text>L-glutaminyl-[protein] + histamine = 5-histaminyl-L-glutamyl-[protein] + NH4(+)</text>
        <dbReference type="Rhea" id="RHEA:66564"/>
        <dbReference type="Rhea" id="RHEA-COMP:10207"/>
        <dbReference type="Rhea" id="RHEA-COMP:17056"/>
        <dbReference type="ChEBI" id="CHEBI:28938"/>
        <dbReference type="ChEBI" id="CHEBI:30011"/>
        <dbReference type="ChEBI" id="CHEBI:58432"/>
        <dbReference type="ChEBI" id="CHEBI:167179"/>
    </reaction>
    <physiologicalReaction direction="left-to-right" evidence="38">
        <dbReference type="Rhea" id="RHEA:66565"/>
    </physiologicalReaction>
</comment>
<evidence type="ECO:0000256" key="26">
    <source>
        <dbReference type="ARBA" id="ARBA00036876"/>
    </source>
</evidence>
<name>A0A3P8WV06_CYNSE</name>
<dbReference type="GO" id="GO:0005886">
    <property type="term" value="C:plasma membrane"/>
    <property type="evidence" value="ECO:0007669"/>
    <property type="project" value="UniProtKB-SubCell"/>
</dbReference>
<evidence type="ECO:0000256" key="17">
    <source>
        <dbReference type="ARBA" id="ARBA00022801"/>
    </source>
</evidence>
<comment type="catalytic activity">
    <reaction evidence="40">
        <text>L-glutaminyl-[protein] + dopamine = 5-dopaminyl-L-glutamyl-[protein] + NH4(+)</text>
        <dbReference type="Rhea" id="RHEA:66556"/>
        <dbReference type="Rhea" id="RHEA-COMP:10207"/>
        <dbReference type="Rhea" id="RHEA-COMP:17053"/>
        <dbReference type="ChEBI" id="CHEBI:28938"/>
        <dbReference type="ChEBI" id="CHEBI:30011"/>
        <dbReference type="ChEBI" id="CHEBI:59905"/>
        <dbReference type="ChEBI" id="CHEBI:167175"/>
    </reaction>
    <physiologicalReaction direction="left-to-right" evidence="40">
        <dbReference type="Rhea" id="RHEA:66557"/>
    </physiologicalReaction>
</comment>
<dbReference type="SMART" id="SM00460">
    <property type="entry name" value="TGc"/>
    <property type="match status" value="1"/>
</dbReference>
<keyword evidence="23" id="KW-0012">Acyltransferase</keyword>
<dbReference type="InterPro" id="IPR036985">
    <property type="entry name" value="Transglutaminase-like_sf"/>
</dbReference>
<reference evidence="44" key="3">
    <citation type="submission" date="2025-09" db="UniProtKB">
        <authorList>
            <consortium name="Ensembl"/>
        </authorList>
    </citation>
    <scope>IDENTIFICATION</scope>
</reference>
<protein>
    <recommendedName>
        <fullName evidence="28">Protein-glutamine gamma-glutamyltransferase 2</fullName>
        <ecNumber evidence="24">2.3.2.13</ecNumber>
        <ecNumber evidence="27">3.5.1.44</ecNumber>
    </recommendedName>
    <alternativeName>
        <fullName evidence="31">Isopeptidase TGM2</fullName>
    </alternativeName>
    <alternativeName>
        <fullName evidence="33">Protein-glutamine deamidase TGM2</fullName>
    </alternativeName>
    <alternativeName>
        <fullName evidence="32">Protein-glutamine dopaminyltransferase TGM2</fullName>
    </alternativeName>
    <alternativeName>
        <fullName evidence="35">Protein-glutamine histaminyltransferase TGM2</fullName>
    </alternativeName>
    <alternativeName>
        <fullName evidence="36">Protein-glutamine noradrenalinyltransferase TGM2</fullName>
    </alternativeName>
    <alternativeName>
        <fullName evidence="34">Protein-glutamine serotonyltransferase TGM2</fullName>
    </alternativeName>
    <alternativeName>
        <fullName evidence="30">Tissue transglutaminase</fullName>
    </alternativeName>
    <alternativeName>
        <fullName evidence="29">Transglutaminase-2</fullName>
    </alternativeName>
</protein>
<dbReference type="Ensembl" id="ENSCSET00000031014.1">
    <property type="protein sequence ID" value="ENSCSEP00000030609.1"/>
    <property type="gene ID" value="ENSCSEG00000019511.1"/>
</dbReference>
<evidence type="ECO:0000256" key="15">
    <source>
        <dbReference type="ARBA" id="ARBA00022723"/>
    </source>
</evidence>
<evidence type="ECO:0000256" key="38">
    <source>
        <dbReference type="ARBA" id="ARBA00047876"/>
    </source>
</evidence>
<evidence type="ECO:0000256" key="13">
    <source>
        <dbReference type="ARBA" id="ARBA00022670"/>
    </source>
</evidence>
<comment type="subcellular location">
    <subcellularLocation>
        <location evidence="3">Cell membrane</location>
    </subcellularLocation>
    <subcellularLocation>
        <location evidence="4">Chromosome</location>
    </subcellularLocation>
    <subcellularLocation>
        <location evidence="6">Cytoplasm</location>
        <location evidence="6">Cytosol</location>
    </subcellularLocation>
    <subcellularLocation>
        <location evidence="2">Mitochondrion</location>
    </subcellularLocation>
    <subcellularLocation>
        <location evidence="1">Nucleus</location>
    </subcellularLocation>
    <subcellularLocation>
        <location evidence="5">Secreted</location>
        <location evidence="5">Extracellular space</location>
        <location evidence="5">Extracellular matrix</location>
    </subcellularLocation>
</comment>
<evidence type="ECO:0000256" key="16">
    <source>
        <dbReference type="ARBA" id="ARBA00022741"/>
    </source>
</evidence>
<evidence type="ECO:0000313" key="44">
    <source>
        <dbReference type="Ensembl" id="ENSCSEP00000030609.1"/>
    </source>
</evidence>
<evidence type="ECO:0000256" key="30">
    <source>
        <dbReference type="ARBA" id="ARBA00041677"/>
    </source>
</evidence>
<evidence type="ECO:0000256" key="14">
    <source>
        <dbReference type="ARBA" id="ARBA00022679"/>
    </source>
</evidence>
<keyword evidence="13" id="KW-0645">Protease</keyword>
<dbReference type="GO" id="GO:0005634">
    <property type="term" value="C:nucleus"/>
    <property type="evidence" value="ECO:0007669"/>
    <property type="project" value="UniProtKB-SubCell"/>
</dbReference>
<keyword evidence="22" id="KW-0539">Nucleus</keyword>
<reference evidence="44" key="2">
    <citation type="submission" date="2025-08" db="UniProtKB">
        <authorList>
            <consortium name="Ensembl"/>
        </authorList>
    </citation>
    <scope>IDENTIFICATION</scope>
</reference>
<dbReference type="GO" id="GO:0006508">
    <property type="term" value="P:proteolysis"/>
    <property type="evidence" value="ECO:0007669"/>
    <property type="project" value="UniProtKB-KW"/>
</dbReference>
<keyword evidence="20" id="KW-0342">GTP-binding</keyword>
<evidence type="ECO:0000256" key="10">
    <source>
        <dbReference type="ARBA" id="ARBA00022490"/>
    </source>
</evidence>
<dbReference type="GO" id="GO:0003810">
    <property type="term" value="F:protein-glutamine gamma-glutamyltransferase activity"/>
    <property type="evidence" value="ECO:0007669"/>
    <property type="project" value="UniProtKB-EC"/>
</dbReference>
<reference evidence="44 45" key="1">
    <citation type="journal article" date="2014" name="Nat. Genet.">
        <title>Whole-genome sequence of a flatfish provides insights into ZW sex chromosome evolution and adaptation to a benthic lifestyle.</title>
        <authorList>
            <person name="Chen S."/>
            <person name="Zhang G."/>
            <person name="Shao C."/>
            <person name="Huang Q."/>
            <person name="Liu G."/>
            <person name="Zhang P."/>
            <person name="Song W."/>
            <person name="An N."/>
            <person name="Chalopin D."/>
            <person name="Volff J.N."/>
            <person name="Hong Y."/>
            <person name="Li Q."/>
            <person name="Sha Z."/>
            <person name="Zhou H."/>
            <person name="Xie M."/>
            <person name="Yu Q."/>
            <person name="Liu Y."/>
            <person name="Xiang H."/>
            <person name="Wang N."/>
            <person name="Wu K."/>
            <person name="Yang C."/>
            <person name="Zhou Q."/>
            <person name="Liao X."/>
            <person name="Yang L."/>
            <person name="Hu Q."/>
            <person name="Zhang J."/>
            <person name="Meng L."/>
            <person name="Jin L."/>
            <person name="Tian Y."/>
            <person name="Lian J."/>
            <person name="Yang J."/>
            <person name="Miao G."/>
            <person name="Liu S."/>
            <person name="Liang Z."/>
            <person name="Yan F."/>
            <person name="Li Y."/>
            <person name="Sun B."/>
            <person name="Zhang H."/>
            <person name="Zhang J."/>
            <person name="Zhu Y."/>
            <person name="Du M."/>
            <person name="Zhao Y."/>
            <person name="Schartl M."/>
            <person name="Tang Q."/>
            <person name="Wang J."/>
        </authorList>
    </citation>
    <scope>NUCLEOTIDE SEQUENCE</scope>
</reference>
<feature type="binding site" evidence="42">
    <location>
        <position position="393"/>
    </location>
    <ligand>
        <name>Ca(2+)</name>
        <dbReference type="ChEBI" id="CHEBI:29108"/>
    </ligand>
</feature>
<evidence type="ECO:0000256" key="19">
    <source>
        <dbReference type="ARBA" id="ARBA00023128"/>
    </source>
</evidence>
<dbReference type="Pfam" id="PF00927">
    <property type="entry name" value="Transglut_C"/>
    <property type="match status" value="2"/>
</dbReference>
<dbReference type="PROSITE" id="PS00547">
    <property type="entry name" value="TRANSGLUTAMINASES"/>
    <property type="match status" value="1"/>
</dbReference>
<keyword evidence="10" id="KW-0963">Cytoplasm</keyword>
<feature type="active site" evidence="41">
    <location>
        <position position="274"/>
    </location>
</feature>
<evidence type="ECO:0000256" key="12">
    <source>
        <dbReference type="ARBA" id="ARBA00022530"/>
    </source>
</evidence>
<feature type="active site" evidence="41">
    <location>
        <position position="330"/>
    </location>
</feature>
<evidence type="ECO:0000256" key="6">
    <source>
        <dbReference type="ARBA" id="ARBA00004514"/>
    </source>
</evidence>
<keyword evidence="21" id="KW-0472">Membrane</keyword>
<evidence type="ECO:0000256" key="36">
    <source>
        <dbReference type="ARBA" id="ARBA00043138"/>
    </source>
</evidence>
<dbReference type="OMA" id="YIPANCI"/>
<evidence type="ECO:0000256" key="33">
    <source>
        <dbReference type="ARBA" id="ARBA00042239"/>
    </source>
</evidence>